<dbReference type="EMBL" id="UGXT01000002">
    <property type="protein sequence ID" value="SUH38276.1"/>
    <property type="molecule type" value="Genomic_DNA"/>
</dbReference>
<evidence type="ECO:0000313" key="2">
    <source>
        <dbReference type="Proteomes" id="UP000254712"/>
    </source>
</evidence>
<accession>A0A379WY23</accession>
<gene>
    <name evidence="1" type="ORF">NCTC8261_04601</name>
</gene>
<name>A0A379WY23_SALET</name>
<evidence type="ECO:0000313" key="1">
    <source>
        <dbReference type="EMBL" id="SUH38276.1"/>
    </source>
</evidence>
<protein>
    <submittedName>
        <fullName evidence="1">Uncharacterized protein</fullName>
    </submittedName>
</protein>
<sequence>MKRIINVADRVIQKPQHVRIAEFFAVRAEGGDIAGKSVIEAKQPERRLPGFSRDVGFARHIRNHGCQFCIAVVRVASGNAIGQAVIPSLVILLKDRIKVAAISIGGALEYPGKVAKAPVRPNKADRSPGDSAAN</sequence>
<proteinExistence type="predicted"/>
<dbReference type="Proteomes" id="UP000254712">
    <property type="component" value="Unassembled WGS sequence"/>
</dbReference>
<reference evidence="1 2" key="1">
    <citation type="submission" date="2018-06" db="EMBL/GenBank/DDBJ databases">
        <authorList>
            <consortium name="Pathogen Informatics"/>
            <person name="Doyle S."/>
        </authorList>
    </citation>
    <scope>NUCLEOTIDE SEQUENCE [LARGE SCALE GENOMIC DNA]</scope>
    <source>
        <strain evidence="1 2">NCTC8261</strain>
    </source>
</reference>
<dbReference type="AlphaFoldDB" id="A0A379WY23"/>
<organism evidence="1 2">
    <name type="scientific">Salmonella enterica I</name>
    <dbReference type="NCBI Taxonomy" id="59201"/>
    <lineage>
        <taxon>Bacteria</taxon>
        <taxon>Pseudomonadati</taxon>
        <taxon>Pseudomonadota</taxon>
        <taxon>Gammaproteobacteria</taxon>
        <taxon>Enterobacterales</taxon>
        <taxon>Enterobacteriaceae</taxon>
        <taxon>Salmonella</taxon>
    </lineage>
</organism>